<comment type="caution">
    <text evidence="8">The sequence shown here is derived from an EMBL/GenBank/DDBJ whole genome shotgun (WGS) entry which is preliminary data.</text>
</comment>
<dbReference type="InterPro" id="IPR052954">
    <property type="entry name" value="GPCR-Ligand_Int"/>
</dbReference>
<dbReference type="CDD" id="cd14978">
    <property type="entry name" value="7tmA_FMRFamide_R-like"/>
    <property type="match status" value="1"/>
</dbReference>
<feature type="transmembrane region" description="Helical" evidence="6">
    <location>
        <begin position="240"/>
        <end position="266"/>
    </location>
</feature>
<dbReference type="PROSITE" id="PS50262">
    <property type="entry name" value="G_PROTEIN_RECEP_F1_2"/>
    <property type="match status" value="1"/>
</dbReference>
<comment type="subcellular location">
    <subcellularLocation>
        <location evidence="1">Membrane</location>
    </subcellularLocation>
</comment>
<organism evidence="8 9">
    <name type="scientific">Owenia fusiformis</name>
    <name type="common">Polychaete worm</name>
    <dbReference type="NCBI Taxonomy" id="6347"/>
    <lineage>
        <taxon>Eukaryota</taxon>
        <taxon>Metazoa</taxon>
        <taxon>Spiralia</taxon>
        <taxon>Lophotrochozoa</taxon>
        <taxon>Annelida</taxon>
        <taxon>Polychaeta</taxon>
        <taxon>Sedentaria</taxon>
        <taxon>Canalipalpata</taxon>
        <taxon>Sabellida</taxon>
        <taxon>Oweniida</taxon>
        <taxon>Oweniidae</taxon>
        <taxon>Owenia</taxon>
    </lineage>
</organism>
<evidence type="ECO:0000259" key="7">
    <source>
        <dbReference type="PROSITE" id="PS50262"/>
    </source>
</evidence>
<dbReference type="InterPro" id="IPR000276">
    <property type="entry name" value="GPCR_Rhodpsn"/>
</dbReference>
<dbReference type="InterPro" id="IPR017452">
    <property type="entry name" value="GPCR_Rhodpsn_7TM"/>
</dbReference>
<evidence type="ECO:0000256" key="6">
    <source>
        <dbReference type="SAM" id="Phobius"/>
    </source>
</evidence>
<dbReference type="SUPFAM" id="SSF81321">
    <property type="entry name" value="Family A G protein-coupled receptor-like"/>
    <property type="match status" value="1"/>
</dbReference>
<dbReference type="Gene3D" id="1.20.1070.10">
    <property type="entry name" value="Rhodopsin 7-helix transmembrane proteins"/>
    <property type="match status" value="1"/>
</dbReference>
<evidence type="ECO:0000256" key="3">
    <source>
        <dbReference type="ARBA" id="ARBA00022989"/>
    </source>
</evidence>
<dbReference type="PRINTS" id="PR00237">
    <property type="entry name" value="GPCRRHODOPSN"/>
</dbReference>
<feature type="compositionally biased region" description="Polar residues" evidence="5">
    <location>
        <begin position="331"/>
        <end position="348"/>
    </location>
</feature>
<keyword evidence="2 6" id="KW-0812">Transmembrane</keyword>
<feature type="transmembrane region" description="Helical" evidence="6">
    <location>
        <begin position="146"/>
        <end position="166"/>
    </location>
</feature>
<dbReference type="PANTHER" id="PTHR46641:SF2">
    <property type="entry name" value="FMRFAMIDE RECEPTOR"/>
    <property type="match status" value="1"/>
</dbReference>
<keyword evidence="4 6" id="KW-0472">Membrane</keyword>
<evidence type="ECO:0000256" key="4">
    <source>
        <dbReference type="ARBA" id="ARBA00023136"/>
    </source>
</evidence>
<keyword evidence="3 6" id="KW-1133">Transmembrane helix</keyword>
<proteinExistence type="predicted"/>
<dbReference type="Pfam" id="PF10324">
    <property type="entry name" value="7TM_GPCR_Srw"/>
    <property type="match status" value="1"/>
</dbReference>
<gene>
    <name evidence="8" type="ORF">OFUS_LOCUS21805</name>
</gene>
<feature type="transmembrane region" description="Helical" evidence="6">
    <location>
        <begin position="286"/>
        <end position="306"/>
    </location>
</feature>
<evidence type="ECO:0000256" key="5">
    <source>
        <dbReference type="SAM" id="MobiDB-lite"/>
    </source>
</evidence>
<dbReference type="AlphaFoldDB" id="A0A8S4PVJ5"/>
<evidence type="ECO:0000256" key="1">
    <source>
        <dbReference type="ARBA" id="ARBA00004370"/>
    </source>
</evidence>
<feature type="transmembrane region" description="Helical" evidence="6">
    <location>
        <begin position="102"/>
        <end position="125"/>
    </location>
</feature>
<protein>
    <recommendedName>
        <fullName evidence="7">G-protein coupled receptors family 1 profile domain-containing protein</fullName>
    </recommendedName>
</protein>
<feature type="region of interest" description="Disordered" evidence="5">
    <location>
        <begin position="331"/>
        <end position="367"/>
    </location>
</feature>
<dbReference type="EMBL" id="CAIIXF020000010">
    <property type="protein sequence ID" value="CAH1797538.1"/>
    <property type="molecule type" value="Genomic_DNA"/>
</dbReference>
<feature type="transmembrane region" description="Helical" evidence="6">
    <location>
        <begin position="60"/>
        <end position="82"/>
    </location>
</feature>
<dbReference type="Proteomes" id="UP000749559">
    <property type="component" value="Unassembled WGS sequence"/>
</dbReference>
<dbReference type="PANTHER" id="PTHR46641">
    <property type="entry name" value="FMRFAMIDE RECEPTOR-RELATED"/>
    <property type="match status" value="1"/>
</dbReference>
<feature type="transmembrane region" description="Helical" evidence="6">
    <location>
        <begin position="201"/>
        <end position="219"/>
    </location>
</feature>
<dbReference type="OrthoDB" id="10011262at2759"/>
<evidence type="ECO:0000313" key="8">
    <source>
        <dbReference type="EMBL" id="CAH1797538.1"/>
    </source>
</evidence>
<dbReference type="GO" id="GO:0016020">
    <property type="term" value="C:membrane"/>
    <property type="evidence" value="ECO:0007669"/>
    <property type="project" value="UniProtKB-SubCell"/>
</dbReference>
<name>A0A8S4PVJ5_OWEFU</name>
<evidence type="ECO:0000313" key="9">
    <source>
        <dbReference type="Proteomes" id="UP000749559"/>
    </source>
</evidence>
<evidence type="ECO:0000256" key="2">
    <source>
        <dbReference type="ARBA" id="ARBA00022692"/>
    </source>
</evidence>
<reference evidence="8" key="1">
    <citation type="submission" date="2022-03" db="EMBL/GenBank/DDBJ databases">
        <authorList>
            <person name="Martin C."/>
        </authorList>
    </citation>
    <scope>NUCLEOTIDE SEQUENCE</scope>
</reference>
<dbReference type="InterPro" id="IPR019427">
    <property type="entry name" value="7TM_GPCR_serpentine_rcpt_Srw"/>
</dbReference>
<feature type="domain" description="G-protein coupled receptors family 1 profile" evidence="7">
    <location>
        <begin position="40"/>
        <end position="303"/>
    </location>
</feature>
<accession>A0A8S4PVJ5</accession>
<keyword evidence="9" id="KW-1185">Reference proteome</keyword>
<feature type="transmembrane region" description="Helical" evidence="6">
    <location>
        <begin position="26"/>
        <end position="48"/>
    </location>
</feature>
<sequence>MENFTLYLTDVSQNNETTSLTEHIGYAYVIPIICGIGMLLNALNLIVFTRKLLKGSTFTYLTANSAVDLLTLSLVFPIGLVRCGGCATDSDSLAAFGKVYEYYIYLPIANMSACASVWITLAVSVERYIYVGYIRSAKTLCTVKNARFGIIAIVLGAICLNTPYFFPYRVDTSDNTVELTEFGQSQNYQAYSWIRISLAKFLPLGAMILTNCLLIYELHQATKRRRAMSTTAAKRQKLQAKITTMLVCMCVLFVICHVPEALSHVGLFRSIFTLDEESLGHKTLRLTSNILEMLSYTLNFVLYYFFNSQFRYVLCGLCRCMREAKIEDTAGETTNSNMQTNHNGTTGCNHMHHGKPPKSGSSKACNL</sequence>
<dbReference type="GO" id="GO:0008528">
    <property type="term" value="F:G protein-coupled peptide receptor activity"/>
    <property type="evidence" value="ECO:0007669"/>
    <property type="project" value="InterPro"/>
</dbReference>